<dbReference type="InterPro" id="IPR032066">
    <property type="entry name" value="GP3_package"/>
</dbReference>
<gene>
    <name evidence="1" type="ORF">ETU09_05840</name>
</gene>
<dbReference type="EMBL" id="SELH01000018">
    <property type="protein sequence ID" value="TWP28445.1"/>
    <property type="molecule type" value="Genomic_DNA"/>
</dbReference>
<dbReference type="OrthoDB" id="8100717at2"/>
<organism evidence="1 2">
    <name type="scientific">Apibacter muscae</name>
    <dbReference type="NCBI Taxonomy" id="2509004"/>
    <lineage>
        <taxon>Bacteria</taxon>
        <taxon>Pseudomonadati</taxon>
        <taxon>Bacteroidota</taxon>
        <taxon>Flavobacteriia</taxon>
        <taxon>Flavobacteriales</taxon>
        <taxon>Weeksellaceae</taxon>
        <taxon>Apibacter</taxon>
    </lineage>
</organism>
<reference evidence="1 2" key="1">
    <citation type="submission" date="2019-02" db="EMBL/GenBank/DDBJ databases">
        <title>Apibacter muscae sp. nov.: a novel member of the house fly microbiota.</title>
        <authorList>
            <person name="Park R."/>
        </authorList>
    </citation>
    <scope>NUCLEOTIDE SEQUENCE [LARGE SCALE GENOMIC DNA]</scope>
    <source>
        <strain evidence="1 2">AL1</strain>
    </source>
</reference>
<evidence type="ECO:0000313" key="2">
    <source>
        <dbReference type="Proteomes" id="UP000319499"/>
    </source>
</evidence>
<dbReference type="Pfam" id="PF16677">
    <property type="entry name" value="GP3_package"/>
    <property type="match status" value="1"/>
</dbReference>
<dbReference type="Proteomes" id="UP000319499">
    <property type="component" value="Unassembled WGS sequence"/>
</dbReference>
<protein>
    <submittedName>
        <fullName evidence="1">DNA-packaging protein</fullName>
    </submittedName>
</protein>
<keyword evidence="2" id="KW-1185">Reference proteome</keyword>
<evidence type="ECO:0000313" key="1">
    <source>
        <dbReference type="EMBL" id="TWP28445.1"/>
    </source>
</evidence>
<name>A0A563DE01_9FLAO</name>
<comment type="caution">
    <text evidence="1">The sequence shown here is derived from an EMBL/GenBank/DDBJ whole genome shotgun (WGS) entry which is preliminary data.</text>
</comment>
<dbReference type="Gene3D" id="1.10.132.80">
    <property type="match status" value="1"/>
</dbReference>
<dbReference type="AlphaFoldDB" id="A0A563DE01"/>
<proteinExistence type="predicted"/>
<sequence length="172" mass="19680">MNFLNIFVLYFINKYIIMAAPKGNTYWKLAKGFAEGNDKKYSKEELWSTAIEYMYWLEKNPLKEQKVFANGKKVTLNKMRAATITGFCLYAGISTTTFDNYSKNQAYLGIVKRIKELFFSQKFEGAAADLLNSNIIARELGLADTTKLQGDSEKPVKVEQVVVFKIPDNKRD</sequence>
<accession>A0A563DE01</accession>